<keyword evidence="1" id="KW-0560">Oxidoreductase</keyword>
<dbReference type="PROSITE" id="PS51387">
    <property type="entry name" value="FAD_PCMH"/>
    <property type="match status" value="1"/>
</dbReference>
<dbReference type="RefSeq" id="WP_087133722.1">
    <property type="nucleotide sequence ID" value="NZ_FUKP01000024.1"/>
</dbReference>
<dbReference type="AlphaFoldDB" id="A0A1R4IR46"/>
<dbReference type="InterPro" id="IPR016169">
    <property type="entry name" value="FAD-bd_PCMH_sub2"/>
</dbReference>
<dbReference type="GO" id="GO:0016020">
    <property type="term" value="C:membrane"/>
    <property type="evidence" value="ECO:0007669"/>
    <property type="project" value="InterPro"/>
</dbReference>
<dbReference type="InterPro" id="IPR016166">
    <property type="entry name" value="FAD-bd_PCMH"/>
</dbReference>
<dbReference type="GO" id="GO:0080049">
    <property type="term" value="F:L-gulono-1,4-lactone dehydrogenase activity"/>
    <property type="evidence" value="ECO:0007669"/>
    <property type="project" value="TreeGrafter"/>
</dbReference>
<dbReference type="Gene3D" id="3.30.70.2520">
    <property type="match status" value="1"/>
</dbReference>
<proteinExistence type="predicted"/>
<dbReference type="Gene3D" id="1.10.45.10">
    <property type="entry name" value="Vanillyl-alcohol Oxidase, Chain A, domain 4"/>
    <property type="match status" value="1"/>
</dbReference>
<dbReference type="SUPFAM" id="SSF56176">
    <property type="entry name" value="FAD-binding/transporter-associated domain-like"/>
    <property type="match status" value="1"/>
</dbReference>
<dbReference type="InterPro" id="IPR036318">
    <property type="entry name" value="FAD-bd_PCMH-like_sf"/>
</dbReference>
<dbReference type="InterPro" id="IPR010031">
    <property type="entry name" value="FAD_lactone_oxidase-like"/>
</dbReference>
<dbReference type="Gene3D" id="3.30.43.10">
    <property type="entry name" value="Uridine Diphospho-n-acetylenolpyruvylglucosamine Reductase, domain 2"/>
    <property type="match status" value="1"/>
</dbReference>
<protein>
    <submittedName>
        <fullName evidence="3">FAD-dependent oxidoreductase</fullName>
    </submittedName>
</protein>
<organism evidence="3 4">
    <name type="scientific">Micrococcus lylae</name>
    <dbReference type="NCBI Taxonomy" id="1273"/>
    <lineage>
        <taxon>Bacteria</taxon>
        <taxon>Bacillati</taxon>
        <taxon>Actinomycetota</taxon>
        <taxon>Actinomycetes</taxon>
        <taxon>Micrococcales</taxon>
        <taxon>Micrococcaceae</taxon>
        <taxon>Micrococcus</taxon>
    </lineage>
</organism>
<dbReference type="Proteomes" id="UP000196230">
    <property type="component" value="Unassembled WGS sequence"/>
</dbReference>
<dbReference type="InterPro" id="IPR006094">
    <property type="entry name" value="Oxid_FAD_bind_N"/>
</dbReference>
<feature type="domain" description="FAD-binding PCMH-type" evidence="2">
    <location>
        <begin position="21"/>
        <end position="191"/>
    </location>
</feature>
<sequence length="446" mass="48303">MSASSAGTPTRPTAYNWCRSQSWTPSAVVRPAGVEELASAVEQAAARGGRVKPIGAGHSFSPVAATDDVQLDLGALTGLTGIDRQAGRVRVRAGTRLSALGPLLGAHGLALANMGDIDRQTLGGAISTSTHGTGLGHTGYSGMVTGLEILTADGRLRRVDAAHEPELFEAARVSLGALGVVTEVELAVCESFLLRAEERAEPIDETVARFRERSRTADHHEFYWFPGSGVGLTKLNTRLPLGSGLDPLPPLRTKVMDGLLANGAYELMCRLGAAVPRTVPVLNGIACRGLDQRTYTDVSYNVFVADRSVRFTEMEYAMPLEHFEEAFAGLREICAGMFRDGRGVSFPVEVRTAAADDVWLSTAHGRDSVYIAVHRYHREDPTDYFREVEDLFVSLGGRPHWGKMNTRDAAWAAQAYPHHADWCSVRDAVDPQRVFTNAYVDRLFGP</sequence>
<dbReference type="PANTHER" id="PTHR43762">
    <property type="entry name" value="L-GULONOLACTONE OXIDASE"/>
    <property type="match status" value="1"/>
</dbReference>
<dbReference type="InterPro" id="IPR007173">
    <property type="entry name" value="ALO_C"/>
</dbReference>
<reference evidence="3 4" key="1">
    <citation type="submission" date="2017-02" db="EMBL/GenBank/DDBJ databases">
        <authorList>
            <person name="Peterson S.W."/>
        </authorList>
    </citation>
    <scope>NUCLEOTIDE SEQUENCE [LARGE SCALE GENOMIC DNA]</scope>
    <source>
        <strain evidence="3 4">2B3F</strain>
    </source>
</reference>
<evidence type="ECO:0000256" key="1">
    <source>
        <dbReference type="ARBA" id="ARBA00023002"/>
    </source>
</evidence>
<dbReference type="EMBL" id="FUKP01000024">
    <property type="protein sequence ID" value="SJN22360.1"/>
    <property type="molecule type" value="Genomic_DNA"/>
</dbReference>
<dbReference type="Pfam" id="PF01565">
    <property type="entry name" value="FAD_binding_4"/>
    <property type="match status" value="1"/>
</dbReference>
<evidence type="ECO:0000313" key="3">
    <source>
        <dbReference type="EMBL" id="SJN22360.1"/>
    </source>
</evidence>
<dbReference type="PANTHER" id="PTHR43762:SF1">
    <property type="entry name" value="D-ARABINONO-1,4-LACTONE OXIDASE"/>
    <property type="match status" value="1"/>
</dbReference>
<evidence type="ECO:0000313" key="4">
    <source>
        <dbReference type="Proteomes" id="UP000196230"/>
    </source>
</evidence>
<dbReference type="NCBIfam" id="TIGR01679">
    <property type="entry name" value="bact_FAD_ox"/>
    <property type="match status" value="1"/>
</dbReference>
<dbReference type="InterPro" id="IPR016171">
    <property type="entry name" value="Vanillyl_alc_oxidase_C-sub2"/>
</dbReference>
<dbReference type="InterPro" id="IPR016167">
    <property type="entry name" value="FAD-bd_PCMH_sub1"/>
</dbReference>
<name>A0A1R4IR46_9MICC</name>
<dbReference type="GO" id="GO:0003885">
    <property type="term" value="F:D-arabinono-1,4-lactone oxidase activity"/>
    <property type="evidence" value="ECO:0007669"/>
    <property type="project" value="InterPro"/>
</dbReference>
<accession>A0A1R4IR46</accession>
<dbReference type="GO" id="GO:0071949">
    <property type="term" value="F:FAD binding"/>
    <property type="evidence" value="ECO:0007669"/>
    <property type="project" value="InterPro"/>
</dbReference>
<dbReference type="Pfam" id="PF04030">
    <property type="entry name" value="ALO"/>
    <property type="match status" value="1"/>
</dbReference>
<evidence type="ECO:0000259" key="2">
    <source>
        <dbReference type="PROSITE" id="PS51387"/>
    </source>
</evidence>
<gene>
    <name evidence="3" type="ORF">FM125_04070</name>
</gene>
<dbReference type="PIRSF" id="PIRSF000136">
    <property type="entry name" value="LGO_GLO"/>
    <property type="match status" value="1"/>
</dbReference>
<dbReference type="Gene3D" id="3.30.465.10">
    <property type="match status" value="1"/>
</dbReference>